<reference evidence="16" key="1">
    <citation type="submission" date="2018-06" db="EMBL/GenBank/DDBJ databases">
        <authorList>
            <person name="Zhirakovskaya E."/>
        </authorList>
    </citation>
    <scope>NUCLEOTIDE SEQUENCE</scope>
</reference>
<comment type="similarity">
    <text evidence="4">Belongs to the pyruvate kinase family.</text>
</comment>
<dbReference type="GO" id="GO:0004743">
    <property type="term" value="F:pyruvate kinase activity"/>
    <property type="evidence" value="ECO:0007669"/>
    <property type="project" value="UniProtKB-EC"/>
</dbReference>
<keyword evidence="8" id="KW-0547">Nucleotide-binding</keyword>
<dbReference type="Gene3D" id="3.40.1380.20">
    <property type="entry name" value="Pyruvate kinase, C-terminal domain"/>
    <property type="match status" value="1"/>
</dbReference>
<dbReference type="FunFam" id="3.20.20.60:FF:000025">
    <property type="entry name" value="Pyruvate kinase"/>
    <property type="match status" value="1"/>
</dbReference>
<accession>A0A3B0R232</accession>
<dbReference type="InterPro" id="IPR015793">
    <property type="entry name" value="Pyrv_Knase_brl"/>
</dbReference>
<feature type="domain" description="Pyruvate kinase barrel" evidence="14">
    <location>
        <begin position="4"/>
        <end position="324"/>
    </location>
</feature>
<keyword evidence="13 16" id="KW-0670">Pyruvate</keyword>
<dbReference type="GO" id="GO:0000287">
    <property type="term" value="F:magnesium ion binding"/>
    <property type="evidence" value="ECO:0007669"/>
    <property type="project" value="InterPro"/>
</dbReference>
<comment type="cofactor">
    <cofactor evidence="1">
        <name>Mg(2+)</name>
        <dbReference type="ChEBI" id="CHEBI:18420"/>
    </cofactor>
</comment>
<evidence type="ECO:0000256" key="2">
    <source>
        <dbReference type="ARBA" id="ARBA00001958"/>
    </source>
</evidence>
<keyword evidence="10" id="KW-0067">ATP-binding</keyword>
<evidence type="ECO:0000259" key="14">
    <source>
        <dbReference type="Pfam" id="PF00224"/>
    </source>
</evidence>
<dbReference type="Pfam" id="PF00224">
    <property type="entry name" value="PK"/>
    <property type="match status" value="1"/>
</dbReference>
<dbReference type="NCBIfam" id="NF004491">
    <property type="entry name" value="PRK05826.1"/>
    <property type="match status" value="1"/>
</dbReference>
<dbReference type="GO" id="GO:0005524">
    <property type="term" value="F:ATP binding"/>
    <property type="evidence" value="ECO:0007669"/>
    <property type="project" value="UniProtKB-KW"/>
</dbReference>
<dbReference type="InterPro" id="IPR011037">
    <property type="entry name" value="Pyrv_Knase-like_insert_dom_sf"/>
</dbReference>
<evidence type="ECO:0000256" key="9">
    <source>
        <dbReference type="ARBA" id="ARBA00022777"/>
    </source>
</evidence>
<dbReference type="InterPro" id="IPR040442">
    <property type="entry name" value="Pyrv_kinase-like_dom_sf"/>
</dbReference>
<evidence type="ECO:0000256" key="6">
    <source>
        <dbReference type="ARBA" id="ARBA00022679"/>
    </source>
</evidence>
<evidence type="ECO:0000256" key="7">
    <source>
        <dbReference type="ARBA" id="ARBA00022723"/>
    </source>
</evidence>
<dbReference type="SUPFAM" id="SSF52935">
    <property type="entry name" value="PK C-terminal domain-like"/>
    <property type="match status" value="1"/>
</dbReference>
<dbReference type="InterPro" id="IPR015806">
    <property type="entry name" value="Pyrv_Knase_insert_dom_sf"/>
</dbReference>
<dbReference type="FunFam" id="2.40.33.10:FF:000001">
    <property type="entry name" value="Pyruvate kinase"/>
    <property type="match status" value="1"/>
</dbReference>
<sequence>MITRKTKIVATLGPATDTSERIKELITAGVDVFRLNMSHGTRADHKRRIDMVRDISAGFVRQIAILMDIQGPKIRIGKVQDGGVTLKEGGTITITTEDIVGNEELVPTTYGGLTRDLRAGDRVLIDDGLLELKVEAVEGSCVRCTVVYGGILKDNKGINLPGVDVSAPAFTDKDKADVDFGIGEEVDYFALSFVRTVKDIKQLRDHMEQQGSRIPILSKIETDTAIKHLDDIITNSDGVMVARGDLGVELSAEDVPILQKQIIEMARKAGKPVITATQMLDSMMISPRPTRAEASDVANAVFDGTDAVMLSGETASGKYPVKAVEMMGRIIDKAEGVVVKKEEYIRRRNMETRSSVTEAVAFAALAAAGEVNAKAIVVFTLSGSTAYLISRLRPKAAIICFTPNEETGRKLALYWGLASFFIQFGSHGEELICQGESRLLELGLVRRGDHIVTVSGSSTG</sequence>
<keyword evidence="12" id="KW-0324">Glycolysis</keyword>
<dbReference type="InterPro" id="IPR001697">
    <property type="entry name" value="Pyr_Knase"/>
</dbReference>
<name>A0A3B0R232_9ZZZZ</name>
<evidence type="ECO:0000256" key="11">
    <source>
        <dbReference type="ARBA" id="ARBA00022842"/>
    </source>
</evidence>
<comment type="pathway">
    <text evidence="3">Carbohydrate degradation; glycolysis; pyruvate from D-glyceraldehyde 3-phosphate: step 5/5.</text>
</comment>
<dbReference type="GO" id="GO:0030955">
    <property type="term" value="F:potassium ion binding"/>
    <property type="evidence" value="ECO:0007669"/>
    <property type="project" value="InterPro"/>
</dbReference>
<evidence type="ECO:0000256" key="5">
    <source>
        <dbReference type="ARBA" id="ARBA00012142"/>
    </source>
</evidence>
<dbReference type="Pfam" id="PF02887">
    <property type="entry name" value="PK_C"/>
    <property type="match status" value="1"/>
</dbReference>
<dbReference type="PRINTS" id="PR01050">
    <property type="entry name" value="PYRUVTKNASE"/>
</dbReference>
<comment type="cofactor">
    <cofactor evidence="2">
        <name>K(+)</name>
        <dbReference type="ChEBI" id="CHEBI:29103"/>
    </cofactor>
</comment>
<dbReference type="InterPro" id="IPR015813">
    <property type="entry name" value="Pyrv/PenolPyrv_kinase-like_dom"/>
</dbReference>
<dbReference type="EMBL" id="UOEA01000098">
    <property type="protein sequence ID" value="VAV85777.1"/>
    <property type="molecule type" value="Genomic_DNA"/>
</dbReference>
<dbReference type="UniPathway" id="UPA00109">
    <property type="reaction ID" value="UER00188"/>
</dbReference>
<evidence type="ECO:0000256" key="12">
    <source>
        <dbReference type="ARBA" id="ARBA00023152"/>
    </source>
</evidence>
<dbReference type="Gene3D" id="2.40.33.10">
    <property type="entry name" value="PK beta-barrel domain-like"/>
    <property type="match status" value="1"/>
</dbReference>
<dbReference type="SUPFAM" id="SSF50800">
    <property type="entry name" value="PK beta-barrel domain-like"/>
    <property type="match status" value="1"/>
</dbReference>
<keyword evidence="6 16" id="KW-0808">Transferase</keyword>
<protein>
    <recommendedName>
        <fullName evidence="5">pyruvate kinase</fullName>
        <ecNumber evidence="5">2.7.1.40</ecNumber>
    </recommendedName>
</protein>
<dbReference type="SUPFAM" id="SSF51621">
    <property type="entry name" value="Phosphoenolpyruvate/pyruvate domain"/>
    <property type="match status" value="1"/>
</dbReference>
<dbReference type="NCBIfam" id="TIGR01064">
    <property type="entry name" value="pyruv_kin"/>
    <property type="match status" value="1"/>
</dbReference>
<evidence type="ECO:0000313" key="16">
    <source>
        <dbReference type="EMBL" id="VAV85777.1"/>
    </source>
</evidence>
<dbReference type="EC" id="2.7.1.40" evidence="5"/>
<feature type="non-terminal residue" evidence="16">
    <location>
        <position position="460"/>
    </location>
</feature>
<feature type="domain" description="Pyruvate kinase C-terminal" evidence="15">
    <location>
        <begin position="358"/>
        <end position="460"/>
    </location>
</feature>
<dbReference type="Gene3D" id="3.20.20.60">
    <property type="entry name" value="Phosphoenolpyruvate-binding domains"/>
    <property type="match status" value="1"/>
</dbReference>
<evidence type="ECO:0000256" key="3">
    <source>
        <dbReference type="ARBA" id="ARBA00004997"/>
    </source>
</evidence>
<keyword evidence="11" id="KW-0460">Magnesium</keyword>
<dbReference type="NCBIfam" id="NF004978">
    <property type="entry name" value="PRK06354.1"/>
    <property type="match status" value="1"/>
</dbReference>
<evidence type="ECO:0000256" key="8">
    <source>
        <dbReference type="ARBA" id="ARBA00022741"/>
    </source>
</evidence>
<dbReference type="InterPro" id="IPR015795">
    <property type="entry name" value="Pyrv_Knase_C"/>
</dbReference>
<evidence type="ECO:0000256" key="10">
    <source>
        <dbReference type="ARBA" id="ARBA00022840"/>
    </source>
</evidence>
<dbReference type="InterPro" id="IPR036918">
    <property type="entry name" value="Pyrv_Knase_C_sf"/>
</dbReference>
<keyword evidence="7" id="KW-0479">Metal-binding</keyword>
<gene>
    <name evidence="16" type="ORF">MNBD_DELTA01-1963</name>
</gene>
<evidence type="ECO:0000256" key="13">
    <source>
        <dbReference type="ARBA" id="ARBA00023317"/>
    </source>
</evidence>
<organism evidence="16">
    <name type="scientific">hydrothermal vent metagenome</name>
    <dbReference type="NCBI Taxonomy" id="652676"/>
    <lineage>
        <taxon>unclassified sequences</taxon>
        <taxon>metagenomes</taxon>
        <taxon>ecological metagenomes</taxon>
    </lineage>
</organism>
<evidence type="ECO:0000256" key="1">
    <source>
        <dbReference type="ARBA" id="ARBA00001946"/>
    </source>
</evidence>
<evidence type="ECO:0000259" key="15">
    <source>
        <dbReference type="Pfam" id="PF02887"/>
    </source>
</evidence>
<dbReference type="GO" id="GO:0016301">
    <property type="term" value="F:kinase activity"/>
    <property type="evidence" value="ECO:0007669"/>
    <property type="project" value="UniProtKB-KW"/>
</dbReference>
<dbReference type="AlphaFoldDB" id="A0A3B0R232"/>
<dbReference type="PANTHER" id="PTHR11817">
    <property type="entry name" value="PYRUVATE KINASE"/>
    <property type="match status" value="1"/>
</dbReference>
<proteinExistence type="inferred from homology"/>
<keyword evidence="9 16" id="KW-0418">Kinase</keyword>
<evidence type="ECO:0000256" key="4">
    <source>
        <dbReference type="ARBA" id="ARBA00008663"/>
    </source>
</evidence>